<dbReference type="AlphaFoldDB" id="A0A7W8L3B1"/>
<evidence type="ECO:0000313" key="3">
    <source>
        <dbReference type="Proteomes" id="UP000592820"/>
    </source>
</evidence>
<evidence type="ECO:0000313" key="2">
    <source>
        <dbReference type="EMBL" id="MBB5398229.1"/>
    </source>
</evidence>
<evidence type="ECO:0000256" key="1">
    <source>
        <dbReference type="SAM" id="Phobius"/>
    </source>
</evidence>
<reference evidence="2 3" key="1">
    <citation type="submission" date="2020-08" db="EMBL/GenBank/DDBJ databases">
        <title>Genomic Encyclopedia of Type Strains, Phase IV (KMG-V): Genome sequencing to study the core and pangenomes of soil and plant-associated prokaryotes.</title>
        <authorList>
            <person name="Whitman W."/>
        </authorList>
    </citation>
    <scope>NUCLEOTIDE SEQUENCE [LARGE SCALE GENOMIC DNA]</scope>
    <source>
        <strain evidence="2 3">JPY162</strain>
    </source>
</reference>
<dbReference type="RefSeq" id="WP_375792133.1">
    <property type="nucleotide sequence ID" value="NZ_JACHDE010000001.1"/>
</dbReference>
<proteinExistence type="predicted"/>
<feature type="transmembrane region" description="Helical" evidence="1">
    <location>
        <begin position="24"/>
        <end position="43"/>
    </location>
</feature>
<protein>
    <submittedName>
        <fullName evidence="2">Putative membrane protein</fullName>
    </submittedName>
</protein>
<keyword evidence="1" id="KW-1133">Transmembrane helix</keyword>
<keyword evidence="1" id="KW-0472">Membrane</keyword>
<organism evidence="2 3">
    <name type="scientific">Paraburkholderia youngii</name>
    <dbReference type="NCBI Taxonomy" id="2782701"/>
    <lineage>
        <taxon>Bacteria</taxon>
        <taxon>Pseudomonadati</taxon>
        <taxon>Pseudomonadota</taxon>
        <taxon>Betaproteobacteria</taxon>
        <taxon>Burkholderiales</taxon>
        <taxon>Burkholderiaceae</taxon>
        <taxon>Paraburkholderia</taxon>
    </lineage>
</organism>
<dbReference type="EMBL" id="JACHDE010000001">
    <property type="protein sequence ID" value="MBB5398229.1"/>
    <property type="molecule type" value="Genomic_DNA"/>
</dbReference>
<accession>A0A7W8L3B1</accession>
<sequence>MHQFNGNPAILGAIGAIGVIKPQWPTALLLPIVNTILSYLFVLRF</sequence>
<keyword evidence="1" id="KW-0812">Transmembrane</keyword>
<gene>
    <name evidence="2" type="ORF">HDG41_000265</name>
</gene>
<dbReference type="Proteomes" id="UP000592820">
    <property type="component" value="Unassembled WGS sequence"/>
</dbReference>
<comment type="caution">
    <text evidence="2">The sequence shown here is derived from an EMBL/GenBank/DDBJ whole genome shotgun (WGS) entry which is preliminary data.</text>
</comment>
<name>A0A7W8L3B1_9BURK</name>